<dbReference type="Gene3D" id="3.40.50.1820">
    <property type="entry name" value="alpha/beta hydrolase"/>
    <property type="match status" value="1"/>
</dbReference>
<gene>
    <name evidence="2" type="ORF">UFOPK3992_00290</name>
</gene>
<dbReference type="SUPFAM" id="SSF53474">
    <property type="entry name" value="alpha/beta-Hydrolases"/>
    <property type="match status" value="1"/>
</dbReference>
<proteinExistence type="predicted"/>
<evidence type="ECO:0000313" key="2">
    <source>
        <dbReference type="EMBL" id="CAB4994920.1"/>
    </source>
</evidence>
<sequence>MRQDPAIASRELGAIDTTLRAADGTDIGASYHRLASGESSDLALVVGHGFTGSRAKEDNLRVCATLRQRLPLVTLDYRGHGESGGVSSLGLREVLDLDAAIAWAHELGHRRVVSVGFSMGSTIAIRQAALTRTVDRGELALTTVNQPDAVVSISGNAFWFYRGTAPMRLLHRAVSTSVGRSVLARVSGTQVDVADWEQELLPFSPEEAAAFLAPTPLLLVHGDADTFFPLEHPHAVHRGASQGAHDRELHPAVDLWVEEGLGHAEAAVSEELLNRVCDWAISTVHAREPS</sequence>
<dbReference type="EMBL" id="CAFBOZ010000026">
    <property type="protein sequence ID" value="CAB4994920.1"/>
    <property type="molecule type" value="Genomic_DNA"/>
</dbReference>
<feature type="domain" description="AB hydrolase-1" evidence="1">
    <location>
        <begin position="64"/>
        <end position="264"/>
    </location>
</feature>
<dbReference type="Pfam" id="PF12697">
    <property type="entry name" value="Abhydrolase_6"/>
    <property type="match status" value="1"/>
</dbReference>
<accession>A0A6J7NNB7</accession>
<evidence type="ECO:0000259" key="1">
    <source>
        <dbReference type="Pfam" id="PF12697"/>
    </source>
</evidence>
<dbReference type="InterPro" id="IPR029058">
    <property type="entry name" value="AB_hydrolase_fold"/>
</dbReference>
<name>A0A6J7NNB7_9ZZZZ</name>
<organism evidence="2">
    <name type="scientific">freshwater metagenome</name>
    <dbReference type="NCBI Taxonomy" id="449393"/>
    <lineage>
        <taxon>unclassified sequences</taxon>
        <taxon>metagenomes</taxon>
        <taxon>ecological metagenomes</taxon>
    </lineage>
</organism>
<dbReference type="InterPro" id="IPR000073">
    <property type="entry name" value="AB_hydrolase_1"/>
</dbReference>
<reference evidence="2" key="1">
    <citation type="submission" date="2020-05" db="EMBL/GenBank/DDBJ databases">
        <authorList>
            <person name="Chiriac C."/>
            <person name="Salcher M."/>
            <person name="Ghai R."/>
            <person name="Kavagutti S V."/>
        </authorList>
    </citation>
    <scope>NUCLEOTIDE SEQUENCE</scope>
</reference>
<protein>
    <submittedName>
        <fullName evidence="2">Unannotated protein</fullName>
    </submittedName>
</protein>
<dbReference type="AlphaFoldDB" id="A0A6J7NNB7"/>